<proteinExistence type="predicted"/>
<evidence type="ECO:0000313" key="1">
    <source>
        <dbReference type="EMBL" id="KAF2448297.1"/>
    </source>
</evidence>
<accession>A0A9P4UGJ6</accession>
<dbReference type="EMBL" id="MU001495">
    <property type="protein sequence ID" value="KAF2448297.1"/>
    <property type="molecule type" value="Genomic_DNA"/>
</dbReference>
<gene>
    <name evidence="1" type="ORF">P171DRAFT_210307</name>
</gene>
<name>A0A9P4UGJ6_9PLEO</name>
<organism evidence="1 2">
    <name type="scientific">Karstenula rhodostoma CBS 690.94</name>
    <dbReference type="NCBI Taxonomy" id="1392251"/>
    <lineage>
        <taxon>Eukaryota</taxon>
        <taxon>Fungi</taxon>
        <taxon>Dikarya</taxon>
        <taxon>Ascomycota</taxon>
        <taxon>Pezizomycotina</taxon>
        <taxon>Dothideomycetes</taxon>
        <taxon>Pleosporomycetidae</taxon>
        <taxon>Pleosporales</taxon>
        <taxon>Massarineae</taxon>
        <taxon>Didymosphaeriaceae</taxon>
        <taxon>Karstenula</taxon>
    </lineage>
</organism>
<evidence type="ECO:0000313" key="2">
    <source>
        <dbReference type="Proteomes" id="UP000799764"/>
    </source>
</evidence>
<keyword evidence="2" id="KW-1185">Reference proteome</keyword>
<reference evidence="1" key="1">
    <citation type="journal article" date="2020" name="Stud. Mycol.">
        <title>101 Dothideomycetes genomes: a test case for predicting lifestyles and emergence of pathogens.</title>
        <authorList>
            <person name="Haridas S."/>
            <person name="Albert R."/>
            <person name="Binder M."/>
            <person name="Bloem J."/>
            <person name="Labutti K."/>
            <person name="Salamov A."/>
            <person name="Andreopoulos B."/>
            <person name="Baker S."/>
            <person name="Barry K."/>
            <person name="Bills G."/>
            <person name="Bluhm B."/>
            <person name="Cannon C."/>
            <person name="Castanera R."/>
            <person name="Culley D."/>
            <person name="Daum C."/>
            <person name="Ezra D."/>
            <person name="Gonzalez J."/>
            <person name="Henrissat B."/>
            <person name="Kuo A."/>
            <person name="Liang C."/>
            <person name="Lipzen A."/>
            <person name="Lutzoni F."/>
            <person name="Magnuson J."/>
            <person name="Mondo S."/>
            <person name="Nolan M."/>
            <person name="Ohm R."/>
            <person name="Pangilinan J."/>
            <person name="Park H.-J."/>
            <person name="Ramirez L."/>
            <person name="Alfaro M."/>
            <person name="Sun H."/>
            <person name="Tritt A."/>
            <person name="Yoshinaga Y."/>
            <person name="Zwiers L.-H."/>
            <person name="Turgeon B."/>
            <person name="Goodwin S."/>
            <person name="Spatafora J."/>
            <person name="Crous P."/>
            <person name="Grigoriev I."/>
        </authorList>
    </citation>
    <scope>NUCLEOTIDE SEQUENCE</scope>
    <source>
        <strain evidence="1">CBS 690.94</strain>
    </source>
</reference>
<comment type="caution">
    <text evidence="1">The sequence shown here is derived from an EMBL/GenBank/DDBJ whole genome shotgun (WGS) entry which is preliminary data.</text>
</comment>
<protein>
    <submittedName>
        <fullName evidence="1">Uncharacterized protein</fullName>
    </submittedName>
</protein>
<dbReference type="AlphaFoldDB" id="A0A9P4UGJ6"/>
<dbReference type="Proteomes" id="UP000799764">
    <property type="component" value="Unassembled WGS sequence"/>
</dbReference>
<sequence>MSTWAQQTGCRMSRLPSWSRDVVVAGSGGRAATLIPTHPRGTSRPLDEAQRHCLLPPPAGRLVPSLSCLEAFQKAFRLVSRCGAWMVPVWRIRRARGGLLQRELMSCHPRLAPITSTPSAVLHSRHCPKQLPASFVSANSARTCRPSYLAWNHSFAAYNFRPPPTNDHLSRHPSRIRGTIAAPPRRMRLRVGSGCTKAANTFDSNTRTRFILHGSPVCWIGPWAMPSFPSRLSSGG</sequence>